<dbReference type="AlphaFoldDB" id="Q9K711"/>
<dbReference type="SUPFAM" id="SSF52833">
    <property type="entry name" value="Thioredoxin-like"/>
    <property type="match status" value="1"/>
</dbReference>
<accession>Q9K711</accession>
<dbReference type="InterPro" id="IPR052565">
    <property type="entry name" value="Glutaredoxin-like_YDR286C"/>
</dbReference>
<dbReference type="InterPro" id="IPR036249">
    <property type="entry name" value="Thioredoxin-like_sf"/>
</dbReference>
<dbReference type="PANTHER" id="PTHR33558">
    <property type="entry name" value="GLUTAREDOXIN-LIKE PROTEIN C5ORF63 HOMOLOG"/>
    <property type="match status" value="1"/>
</dbReference>
<name>Q9K711_HALH5</name>
<sequence length="81" mass="9582">MLKVTFYSKEQCPLCDKGLAKMKRLKDEFSFDLEVVDIYEDDELLEKYQLIIPVVAINGEQVDYGMIDEQKVKTWFLEKIN</sequence>
<dbReference type="RefSeq" id="WP_010899691.1">
    <property type="nucleotide sequence ID" value="NC_002570.2"/>
</dbReference>
<gene>
    <name evidence="1" type="ordered locus">BH3562</name>
</gene>
<dbReference type="Pfam" id="PF05768">
    <property type="entry name" value="Glrx-like"/>
    <property type="match status" value="1"/>
</dbReference>
<dbReference type="eggNOG" id="COG0695">
    <property type="taxonomic scope" value="Bacteria"/>
</dbReference>
<evidence type="ECO:0000313" key="1">
    <source>
        <dbReference type="EMBL" id="BAB07281.1"/>
    </source>
</evidence>
<protein>
    <submittedName>
        <fullName evidence="1">BH3562 protein</fullName>
    </submittedName>
</protein>
<evidence type="ECO:0000313" key="2">
    <source>
        <dbReference type="Proteomes" id="UP000001258"/>
    </source>
</evidence>
<dbReference type="PIR" id="B84095">
    <property type="entry name" value="B84095"/>
</dbReference>
<reference evidence="1 2" key="1">
    <citation type="journal article" date="2000" name="Nucleic Acids Res.">
        <title>Complete genome sequence of the alkaliphilic bacterium Bacillus halodurans and genomic sequence comparison with Bacillus subtilis.</title>
        <authorList>
            <person name="Takami H."/>
            <person name="Nakasone K."/>
            <person name="Takaki Y."/>
            <person name="Maeno G."/>
            <person name="Sasaki R."/>
            <person name="Masui N."/>
            <person name="Fuji F."/>
            <person name="Hirama C."/>
            <person name="Nakamura Y."/>
            <person name="Ogasawara N."/>
            <person name="Kuhara S."/>
            <person name="Horikoshi K."/>
        </authorList>
    </citation>
    <scope>NUCLEOTIDE SEQUENCE [LARGE SCALE GENOMIC DNA]</scope>
    <source>
        <strain evidence="2">ATCC BAA-125 / DSM 18197 / FERM 7344 / JCM 9153 / C-125</strain>
    </source>
</reference>
<proteinExistence type="predicted"/>
<dbReference type="EMBL" id="BA000004">
    <property type="protein sequence ID" value="BAB07281.1"/>
    <property type="molecule type" value="Genomic_DNA"/>
</dbReference>
<organism evidence="1 2">
    <name type="scientific">Halalkalibacterium halodurans (strain ATCC BAA-125 / DSM 18197 / FERM 7344 / JCM 9153 / C-125)</name>
    <name type="common">Bacillus halodurans</name>
    <dbReference type="NCBI Taxonomy" id="272558"/>
    <lineage>
        <taxon>Bacteria</taxon>
        <taxon>Bacillati</taxon>
        <taxon>Bacillota</taxon>
        <taxon>Bacilli</taxon>
        <taxon>Bacillales</taxon>
        <taxon>Bacillaceae</taxon>
        <taxon>Halalkalibacterium (ex Joshi et al. 2022)</taxon>
    </lineage>
</organism>
<dbReference type="STRING" id="272558.gene:10729475"/>
<dbReference type="PANTHER" id="PTHR33558:SF1">
    <property type="entry name" value="GLUTAREDOXIN-LIKE PROTEIN C5ORF63 HOMOLOG"/>
    <property type="match status" value="1"/>
</dbReference>
<keyword evidence="2" id="KW-1185">Reference proteome</keyword>
<dbReference type="InterPro" id="IPR008554">
    <property type="entry name" value="Glutaredoxin-like"/>
</dbReference>
<dbReference type="KEGG" id="bha:BH3562"/>
<dbReference type="HOGENOM" id="CLU_125054_2_3_9"/>
<dbReference type="Gene3D" id="3.40.30.10">
    <property type="entry name" value="Glutaredoxin"/>
    <property type="match status" value="1"/>
</dbReference>
<dbReference type="Proteomes" id="UP000001258">
    <property type="component" value="Chromosome"/>
</dbReference>